<keyword evidence="1" id="KW-0472">Membrane</keyword>
<name>A0A1V0N1R7_9ARCH</name>
<sequence>MIPDILTAMITLHPAAYNPNTETFFLEVIMGMCAAITIGATIFVKEFILRK</sequence>
<proteinExistence type="predicted"/>
<dbReference type="EMBL" id="JABGBP010000260">
    <property type="protein sequence ID" value="NOL60607.1"/>
    <property type="molecule type" value="Genomic_DNA"/>
</dbReference>
<accession>A0A1V0N1R7</accession>
<dbReference type="RefSeq" id="WP_009887153.1">
    <property type="nucleotide sequence ID" value="NZ_CP015363.1"/>
</dbReference>
<keyword evidence="4" id="KW-1185">Reference proteome</keyword>
<reference evidence="3 5" key="2">
    <citation type="submission" date="2020-05" db="EMBL/GenBank/DDBJ databases">
        <authorList>
            <person name="Zhang R."/>
        </authorList>
    </citation>
    <scope>NUCLEOTIDE SEQUENCE [LARGE SCALE GENOMIC DNA]</scope>
    <source>
        <strain evidence="3 5">DSM 28986</strain>
    </source>
</reference>
<reference evidence="2 4" key="1">
    <citation type="submission" date="2011-10" db="EMBL/GenBank/DDBJ databases">
        <title>Metabolic and evolutionary patterns in the extreme acidophile Ferroplasma acidiphilum.</title>
        <authorList>
            <person name="Golyshina O.V."/>
            <person name="Kozyavkin S.A."/>
            <person name="Tatusov R.L."/>
            <person name="Slesarev A.I."/>
            <person name="Golyshin P.N."/>
        </authorList>
    </citation>
    <scope>NUCLEOTIDE SEQUENCE [LARGE SCALE GENOMIC DNA]</scope>
    <source>
        <strain evidence="2">Berkeley</strain>
        <strain evidence="4">Y</strain>
    </source>
</reference>
<evidence type="ECO:0000256" key="1">
    <source>
        <dbReference type="SAM" id="Phobius"/>
    </source>
</evidence>
<protein>
    <submittedName>
        <fullName evidence="2">Uncharacterized protein</fullName>
    </submittedName>
</protein>
<dbReference type="GeneID" id="58788974"/>
<keyword evidence="1" id="KW-0812">Transmembrane</keyword>
<dbReference type="AlphaFoldDB" id="A0A1V0N1R7"/>
<organism evidence="2 4">
    <name type="scientific">Ferroplasma acidiphilum</name>
    <dbReference type="NCBI Taxonomy" id="74969"/>
    <lineage>
        <taxon>Archaea</taxon>
        <taxon>Methanobacteriati</taxon>
        <taxon>Thermoplasmatota</taxon>
        <taxon>Thermoplasmata</taxon>
        <taxon>Thermoplasmatales</taxon>
        <taxon>Ferroplasmaceae</taxon>
        <taxon>Ferroplasma</taxon>
    </lineage>
</organism>
<keyword evidence="1" id="KW-1133">Transmembrane helix</keyword>
<feature type="transmembrane region" description="Helical" evidence="1">
    <location>
        <begin position="24"/>
        <end position="44"/>
    </location>
</feature>
<evidence type="ECO:0000313" key="4">
    <source>
        <dbReference type="Proteomes" id="UP000192050"/>
    </source>
</evidence>
<dbReference type="EMBL" id="CP015363">
    <property type="protein sequence ID" value="ARD84078.1"/>
    <property type="molecule type" value="Genomic_DNA"/>
</dbReference>
<dbReference type="Proteomes" id="UP000546917">
    <property type="component" value="Unassembled WGS sequence"/>
</dbReference>
<dbReference type="OrthoDB" id="378004at2157"/>
<gene>
    <name evidence="2" type="ORF">FAD_0148</name>
    <name evidence="3" type="ORF">HLB00_07165</name>
</gene>
<evidence type="ECO:0000313" key="5">
    <source>
        <dbReference type="Proteomes" id="UP000546917"/>
    </source>
</evidence>
<evidence type="ECO:0000313" key="3">
    <source>
        <dbReference type="EMBL" id="NOL60607.1"/>
    </source>
</evidence>
<dbReference type="KEGG" id="fai:FAD_0148"/>
<evidence type="ECO:0000313" key="2">
    <source>
        <dbReference type="EMBL" id="ARD84078.1"/>
    </source>
</evidence>
<dbReference type="Proteomes" id="UP000192050">
    <property type="component" value="Chromosome"/>
</dbReference>